<feature type="transmembrane region" description="Helical" evidence="1">
    <location>
        <begin position="77"/>
        <end position="96"/>
    </location>
</feature>
<feature type="transmembrane region" description="Helical" evidence="1">
    <location>
        <begin position="108"/>
        <end position="128"/>
    </location>
</feature>
<comment type="caution">
    <text evidence="2">The sequence shown here is derived from an EMBL/GenBank/DDBJ whole genome shotgun (WGS) entry which is preliminary data.</text>
</comment>
<keyword evidence="1" id="KW-1133">Transmembrane helix</keyword>
<name>A0A918CJG2_9ACTN</name>
<keyword evidence="1" id="KW-0812">Transmembrane</keyword>
<evidence type="ECO:0000313" key="2">
    <source>
        <dbReference type="EMBL" id="GGR26231.1"/>
    </source>
</evidence>
<evidence type="ECO:0000256" key="1">
    <source>
        <dbReference type="SAM" id="Phobius"/>
    </source>
</evidence>
<accession>A0A918CJG2</accession>
<organism evidence="2 3">
    <name type="scientific">Streptomyces aurantiogriseus</name>
    <dbReference type="NCBI Taxonomy" id="66870"/>
    <lineage>
        <taxon>Bacteria</taxon>
        <taxon>Bacillati</taxon>
        <taxon>Actinomycetota</taxon>
        <taxon>Actinomycetes</taxon>
        <taxon>Kitasatosporales</taxon>
        <taxon>Streptomycetaceae</taxon>
        <taxon>Streptomyces</taxon>
    </lineage>
</organism>
<feature type="transmembrane region" description="Helical" evidence="1">
    <location>
        <begin position="34"/>
        <end position="52"/>
    </location>
</feature>
<dbReference type="EMBL" id="BMSX01000011">
    <property type="protein sequence ID" value="GGR26231.1"/>
    <property type="molecule type" value="Genomic_DNA"/>
</dbReference>
<proteinExistence type="predicted"/>
<keyword evidence="1" id="KW-0472">Membrane</keyword>
<sequence length="137" mass="15090">MAGGGKHVFVQDVRRFFWLPRGTPRRPAPPRPLLETWLFGLAFGAVAAALGWEEGPIMMTVIAELELLRTVAQGVRLRWPAFLAALAVGWAVNRLGYALLPAATDSPWGAFCVYAVWILAALTTFGAVTRLPRRPHR</sequence>
<reference evidence="2" key="1">
    <citation type="journal article" date="2014" name="Int. J. Syst. Evol. Microbiol.">
        <title>Complete genome sequence of Corynebacterium casei LMG S-19264T (=DSM 44701T), isolated from a smear-ripened cheese.</title>
        <authorList>
            <consortium name="US DOE Joint Genome Institute (JGI-PGF)"/>
            <person name="Walter F."/>
            <person name="Albersmeier A."/>
            <person name="Kalinowski J."/>
            <person name="Ruckert C."/>
        </authorList>
    </citation>
    <scope>NUCLEOTIDE SEQUENCE</scope>
    <source>
        <strain evidence="2">JCM 4346</strain>
    </source>
</reference>
<keyword evidence="3" id="KW-1185">Reference proteome</keyword>
<dbReference type="AlphaFoldDB" id="A0A918CJG2"/>
<gene>
    <name evidence="2" type="ORF">GCM10010251_48020</name>
</gene>
<dbReference type="Proteomes" id="UP000658320">
    <property type="component" value="Unassembled WGS sequence"/>
</dbReference>
<protein>
    <submittedName>
        <fullName evidence="2">Uncharacterized protein</fullName>
    </submittedName>
</protein>
<dbReference type="RefSeq" id="WP_189939752.1">
    <property type="nucleotide sequence ID" value="NZ_BMSX01000011.1"/>
</dbReference>
<evidence type="ECO:0000313" key="3">
    <source>
        <dbReference type="Proteomes" id="UP000658320"/>
    </source>
</evidence>
<reference evidence="2" key="2">
    <citation type="submission" date="2020-09" db="EMBL/GenBank/DDBJ databases">
        <authorList>
            <person name="Sun Q."/>
            <person name="Ohkuma M."/>
        </authorList>
    </citation>
    <scope>NUCLEOTIDE SEQUENCE</scope>
    <source>
        <strain evidence="2">JCM 4346</strain>
    </source>
</reference>